<gene>
    <name evidence="8" type="ORF">Q0590_19060</name>
</gene>
<evidence type="ECO:0000256" key="6">
    <source>
        <dbReference type="SAM" id="SignalP"/>
    </source>
</evidence>
<organism evidence="8 9">
    <name type="scientific">Rhodocytophaga aerolata</name>
    <dbReference type="NCBI Taxonomy" id="455078"/>
    <lineage>
        <taxon>Bacteria</taxon>
        <taxon>Pseudomonadati</taxon>
        <taxon>Bacteroidota</taxon>
        <taxon>Cytophagia</taxon>
        <taxon>Cytophagales</taxon>
        <taxon>Rhodocytophagaceae</taxon>
        <taxon>Rhodocytophaga</taxon>
    </lineage>
</organism>
<accession>A0ABT8R8T6</accession>
<comment type="subcellular location">
    <subcellularLocation>
        <location evidence="1">Cell outer membrane</location>
    </subcellularLocation>
</comment>
<reference evidence="8" key="1">
    <citation type="submission" date="2023-07" db="EMBL/GenBank/DDBJ databases">
        <title>The genome sequence of Rhodocytophaga aerolata KACC 12507.</title>
        <authorList>
            <person name="Zhang X."/>
        </authorList>
    </citation>
    <scope>NUCLEOTIDE SEQUENCE</scope>
    <source>
        <strain evidence="8">KACC 12507</strain>
    </source>
</reference>
<comment type="caution">
    <text evidence="8">The sequence shown here is derived from an EMBL/GenBank/DDBJ whole genome shotgun (WGS) entry which is preliminary data.</text>
</comment>
<comment type="similarity">
    <text evidence="2">Belongs to the SusD family.</text>
</comment>
<feature type="chain" id="PRO_5045290340" evidence="6">
    <location>
        <begin position="23"/>
        <end position="441"/>
    </location>
</feature>
<dbReference type="CDD" id="cd08977">
    <property type="entry name" value="SusD"/>
    <property type="match status" value="1"/>
</dbReference>
<dbReference type="Pfam" id="PF07980">
    <property type="entry name" value="SusD_RagB"/>
    <property type="match status" value="1"/>
</dbReference>
<evidence type="ECO:0000313" key="8">
    <source>
        <dbReference type="EMBL" id="MDO1448384.1"/>
    </source>
</evidence>
<evidence type="ECO:0000256" key="4">
    <source>
        <dbReference type="ARBA" id="ARBA00023136"/>
    </source>
</evidence>
<feature type="domain" description="RagB/SusD" evidence="7">
    <location>
        <begin position="341"/>
        <end position="411"/>
    </location>
</feature>
<proteinExistence type="inferred from homology"/>
<evidence type="ECO:0000256" key="3">
    <source>
        <dbReference type="ARBA" id="ARBA00022729"/>
    </source>
</evidence>
<keyword evidence="3 6" id="KW-0732">Signal</keyword>
<evidence type="ECO:0000259" key="7">
    <source>
        <dbReference type="Pfam" id="PF07980"/>
    </source>
</evidence>
<keyword evidence="5" id="KW-0998">Cell outer membrane</keyword>
<keyword evidence="9" id="KW-1185">Reference proteome</keyword>
<dbReference type="RefSeq" id="WP_302039185.1">
    <property type="nucleotide sequence ID" value="NZ_JAUKPO010000011.1"/>
</dbReference>
<sequence length="441" mass="48550">MRKIKISAIVSVLTLLWLSACTLNDLENVNQPTPDQFSRNASVAQLNTLVTGSIAQMRANYDLYIDDVGVIGRESYRFSGSDPRYTSDLPGANGAPLDNNAFYTTNPYASRYATVKTLNILIDAVNNTNIPAEPAKQAYLGVAKTLKAHELLMVLNMQYDNGIRVEVSDAENLGPFLSREESFAAIASMLEEGAAHLANAGTEFPFSLPSGFAGFTTPATFRQFNRGLAARVAVYRSRFDEALTFLNESFLDLNGNYSKGVYLDYSAGSGDRLNSFYLAPNATGDIRLAHPSWVAEAEPTDTRLSKVLQRNAPATSSNLTGTHDIYIYRSNTDPTPVILNEELVLIYAEAQIQAGNLAEGTSALNKIRANAALLPYAGPTDKDSLITEMLKQRRYSLFMQGHRWIDMRRYNRLNQLPIDRPGDVVHVQFPRPFPEVGVQGG</sequence>
<keyword evidence="4" id="KW-0472">Membrane</keyword>
<dbReference type="EMBL" id="JAUKPO010000011">
    <property type="protein sequence ID" value="MDO1448384.1"/>
    <property type="molecule type" value="Genomic_DNA"/>
</dbReference>
<evidence type="ECO:0000313" key="9">
    <source>
        <dbReference type="Proteomes" id="UP001168528"/>
    </source>
</evidence>
<dbReference type="PROSITE" id="PS51257">
    <property type="entry name" value="PROKAR_LIPOPROTEIN"/>
    <property type="match status" value="1"/>
</dbReference>
<dbReference type="InterPro" id="IPR011990">
    <property type="entry name" value="TPR-like_helical_dom_sf"/>
</dbReference>
<evidence type="ECO:0000256" key="2">
    <source>
        <dbReference type="ARBA" id="ARBA00006275"/>
    </source>
</evidence>
<protein>
    <submittedName>
        <fullName evidence="8">RagB/SusD family nutrient uptake outer membrane protein</fullName>
    </submittedName>
</protein>
<evidence type="ECO:0000256" key="1">
    <source>
        <dbReference type="ARBA" id="ARBA00004442"/>
    </source>
</evidence>
<feature type="signal peptide" evidence="6">
    <location>
        <begin position="1"/>
        <end position="22"/>
    </location>
</feature>
<dbReference type="Proteomes" id="UP001168528">
    <property type="component" value="Unassembled WGS sequence"/>
</dbReference>
<name>A0ABT8R8T6_9BACT</name>
<dbReference type="Gene3D" id="1.25.40.390">
    <property type="match status" value="1"/>
</dbReference>
<evidence type="ECO:0000256" key="5">
    <source>
        <dbReference type="ARBA" id="ARBA00023237"/>
    </source>
</evidence>
<dbReference type="SUPFAM" id="SSF48452">
    <property type="entry name" value="TPR-like"/>
    <property type="match status" value="1"/>
</dbReference>
<dbReference type="InterPro" id="IPR012944">
    <property type="entry name" value="SusD_RagB_dom"/>
</dbReference>